<feature type="transmembrane region" description="Helical" evidence="2">
    <location>
        <begin position="121"/>
        <end position="142"/>
    </location>
</feature>
<accession>A0A6P2BYK9</accession>
<protein>
    <submittedName>
        <fullName evidence="3">Uncharacterized protein</fullName>
    </submittedName>
</protein>
<feature type="region of interest" description="Disordered" evidence="1">
    <location>
        <begin position="51"/>
        <end position="73"/>
    </location>
</feature>
<keyword evidence="2" id="KW-0812">Transmembrane</keyword>
<keyword evidence="4" id="KW-1185">Reference proteome</keyword>
<evidence type="ECO:0000313" key="3">
    <source>
        <dbReference type="EMBL" id="TVZ03311.1"/>
    </source>
</evidence>
<evidence type="ECO:0000256" key="1">
    <source>
        <dbReference type="SAM" id="MobiDB-lite"/>
    </source>
</evidence>
<comment type="caution">
    <text evidence="3">The sequence shown here is derived from an EMBL/GenBank/DDBJ whole genome shotgun (WGS) entry which is preliminary data.</text>
</comment>
<organism evidence="3 4">
    <name type="scientific">Trebonia kvetii</name>
    <dbReference type="NCBI Taxonomy" id="2480626"/>
    <lineage>
        <taxon>Bacteria</taxon>
        <taxon>Bacillati</taxon>
        <taxon>Actinomycetota</taxon>
        <taxon>Actinomycetes</taxon>
        <taxon>Streptosporangiales</taxon>
        <taxon>Treboniaceae</taxon>
        <taxon>Trebonia</taxon>
    </lineage>
</organism>
<keyword evidence="2" id="KW-1133">Transmembrane helix</keyword>
<proteinExistence type="predicted"/>
<gene>
    <name evidence="3" type="ORF">EAS64_23135</name>
</gene>
<dbReference type="Proteomes" id="UP000460272">
    <property type="component" value="Unassembled WGS sequence"/>
</dbReference>
<evidence type="ECO:0000313" key="4">
    <source>
        <dbReference type="Proteomes" id="UP000460272"/>
    </source>
</evidence>
<name>A0A6P2BYK9_9ACTN</name>
<keyword evidence="2" id="KW-0472">Membrane</keyword>
<sequence length="357" mass="37364">MTHDFEYTSYDDADRIAMLENRAAELERRLLAVVPPGDGGDWPNLGVPAEGPRAKAGRTQALPAASDSASDGIGMDETAFGDTGIPRGSGVRGTDGRTEALINHGRQRAKRSRGLWFLKHWRFVGIGAAALLLGIGVALLVLPGGAPGWPSSVAQVQTQIKRACQNPDVAAEPSGLNFACEKDTQQVLWIFSLLTSGNNPGYLDSSTGRKGLEPIQPAQGGDIAWSLNLHHPYNPANPIDSLEVAARAINNIISGATLTATNGGALVEPGLESTPANCQRYTGSSQVVTRHGYPTRCASAITSPGGQAALVSDVFSQWMGGTPSALAAQAGVLFQNAENPGDPRVQAILQSLPAFGR</sequence>
<reference evidence="3 4" key="1">
    <citation type="submission" date="2018-11" db="EMBL/GenBank/DDBJ databases">
        <title>Trebonia kvetii gen.nov., sp.nov., a novel acidophilic actinobacterium, and proposal of the new actinobacterial family Treboniaceae fam. nov.</title>
        <authorList>
            <person name="Rapoport D."/>
            <person name="Sagova-Mareckova M."/>
            <person name="Sedlacek I."/>
            <person name="Provaznik J."/>
            <person name="Kralova S."/>
            <person name="Pavlinic D."/>
            <person name="Benes V."/>
            <person name="Kopecky J."/>
        </authorList>
    </citation>
    <scope>NUCLEOTIDE SEQUENCE [LARGE SCALE GENOMIC DNA]</scope>
    <source>
        <strain evidence="3 4">15Tr583</strain>
    </source>
</reference>
<dbReference type="AlphaFoldDB" id="A0A6P2BYK9"/>
<evidence type="ECO:0000256" key="2">
    <source>
        <dbReference type="SAM" id="Phobius"/>
    </source>
</evidence>
<dbReference type="EMBL" id="RPFW01000004">
    <property type="protein sequence ID" value="TVZ03311.1"/>
    <property type="molecule type" value="Genomic_DNA"/>
</dbReference>